<protein>
    <submittedName>
        <fullName evidence="1">Uncharacterized protein</fullName>
    </submittedName>
</protein>
<sequence length="87" mass="9880">MIKNRPLTHTPLRKGLGETHREELDTLLSNFTQVSKKQILAWLDKFTNLNTYEISIPGLKDAELVPPGKTGVIISCLAEYDLFKQIQ</sequence>
<dbReference type="AlphaFoldDB" id="A0A1F5AFU4"/>
<dbReference type="Proteomes" id="UP000177701">
    <property type="component" value="Unassembled WGS sequence"/>
</dbReference>
<reference evidence="1 2" key="1">
    <citation type="journal article" date="2016" name="Nat. Commun.">
        <title>Thousands of microbial genomes shed light on interconnected biogeochemical processes in an aquifer system.</title>
        <authorList>
            <person name="Anantharaman K."/>
            <person name="Brown C.T."/>
            <person name="Hug L.A."/>
            <person name="Sharon I."/>
            <person name="Castelle C.J."/>
            <person name="Probst A.J."/>
            <person name="Thomas B.C."/>
            <person name="Singh A."/>
            <person name="Wilkins M.J."/>
            <person name="Karaoz U."/>
            <person name="Brodie E.L."/>
            <person name="Williams K.H."/>
            <person name="Hubbard S.S."/>
            <person name="Banfield J.F."/>
        </authorList>
    </citation>
    <scope>NUCLEOTIDE SEQUENCE [LARGE SCALE GENOMIC DNA]</scope>
</reference>
<name>A0A1F5AFU4_9BACT</name>
<evidence type="ECO:0000313" key="1">
    <source>
        <dbReference type="EMBL" id="OGD17361.1"/>
    </source>
</evidence>
<comment type="caution">
    <text evidence="1">The sequence shown here is derived from an EMBL/GenBank/DDBJ whole genome shotgun (WGS) entry which is preliminary data.</text>
</comment>
<proteinExistence type="predicted"/>
<dbReference type="STRING" id="1797291.A2V47_00350"/>
<gene>
    <name evidence="1" type="ORF">A2V47_00350</name>
</gene>
<evidence type="ECO:0000313" key="2">
    <source>
        <dbReference type="Proteomes" id="UP000177701"/>
    </source>
</evidence>
<dbReference type="EMBL" id="MEYH01000007">
    <property type="protein sequence ID" value="OGD17361.1"/>
    <property type="molecule type" value="Genomic_DNA"/>
</dbReference>
<organism evidence="1 2">
    <name type="scientific">Candidatus Sediminicultor quintus</name>
    <dbReference type="NCBI Taxonomy" id="1797291"/>
    <lineage>
        <taxon>Bacteria</taxon>
        <taxon>Pseudomonadati</taxon>
        <taxon>Atribacterota</taxon>
        <taxon>Candidatus Phoenicimicrobiia</taxon>
        <taxon>Candidatus Pheonicimicrobiales</taxon>
        <taxon>Candidatus Phoenicimicrobiaceae</taxon>
        <taxon>Candidatus Sediminicultor</taxon>
    </lineage>
</organism>
<accession>A0A1F5AFU4</accession>